<feature type="transmembrane region" description="Helical" evidence="13">
    <location>
        <begin position="12"/>
        <end position="31"/>
    </location>
</feature>
<feature type="transmembrane region" description="Helical" evidence="13">
    <location>
        <begin position="1098"/>
        <end position="1117"/>
    </location>
</feature>
<feature type="region of interest" description="Disordered" evidence="12">
    <location>
        <begin position="1617"/>
        <end position="1678"/>
    </location>
</feature>
<evidence type="ECO:0000313" key="15">
    <source>
        <dbReference type="Ensembl" id="ENSCCRP00000155545.1"/>
    </source>
</evidence>
<feature type="transmembrane region" description="Helical" evidence="13">
    <location>
        <begin position="1284"/>
        <end position="1305"/>
    </location>
</feature>
<evidence type="ECO:0000256" key="10">
    <source>
        <dbReference type="ARBA" id="ARBA00023303"/>
    </source>
</evidence>
<feature type="transmembrane region" description="Helical" evidence="13">
    <location>
        <begin position="171"/>
        <end position="195"/>
    </location>
</feature>
<feature type="transmembrane region" description="Helical" evidence="13">
    <location>
        <begin position="883"/>
        <end position="902"/>
    </location>
</feature>
<evidence type="ECO:0000256" key="7">
    <source>
        <dbReference type="ARBA" id="ARBA00023065"/>
    </source>
</evidence>
<evidence type="ECO:0000256" key="11">
    <source>
        <dbReference type="SAM" id="Coils"/>
    </source>
</evidence>
<evidence type="ECO:0000256" key="5">
    <source>
        <dbReference type="ARBA" id="ARBA00022882"/>
    </source>
</evidence>
<keyword evidence="3 13" id="KW-0812">Transmembrane</keyword>
<sequence>MNPLQFSHEPPGFSALVVPYPELAPIVFFCLKQTTCPRSCCIRMVSISMMVILLNCVTLGMYQPCENIDCSSERCQILQAFDAFIYIFFALEMVVKMVALGIFGRRCYLGDTWNRLDFFIVMAGVVEYSLDLQNINLTAIRTVRVLRPLKAINRVPSMRILVSLLLDTLPMLGNVLLLCFFVFFIFGIIGVQLWAGLLRNRCYPEENFTLSTGVALPAPYYSPDEEDERPFICSLPQDNGIMSCGDVPARRVAGHQCCLDVDDVLHHQALGLVTEPFLNASAVVPGLCVNWNRYYTRCHTGHRNPHKGAINFDNIGYAWIVIFQVITLEGWVEIMYYVMDAHSFYNFIYFILLIIVGSFFMINLCLVVIATQFSETKQREHQLMQEQRATRLSSSTLASLVEPSDCYEEIFQLVCHVLRKGRRRTSAFFRTLCCKPPEQLMRISVSHCFSSLFQLMMCFMFSLCVCVQPEELTNVLEICNIVFTSMFALEMILKLTALGFFSYLRNPYNIFDGIIVIISVCEIVGQSDGGLSVLRTFRLLRVLKLVRFMPALRRQLVVLMKTMDNVATFCMLLMLFIFIFSILGMHIFGCKFSLKTDTGDTVPDRKNFDSLLWAIVTVFQILTQEDWNGVLYNGMASTSPLVALYFVALMTFGNYVLFNLLVAILVEGFQAEVTNTHFAFISHNQRAACVCVCVCVCVSQSLCFRIQKMMEVYRPDWCERREDWSIYLFSPQNKFRLLCQTIIAHKLFDYVVLAFIFLNCITVALERPRIHQGSLERVFLTISNYVFTAIFVAEMTVKVVSKGLYLGDRAYLRSSWNILDGFLVFVSLIDIVVSMTGGAKILGVLRVLRLLRTLRPLRVISRAPGLKLVVETLITSLKPIGNIVLICCAFFIIFGILGVQLFKGKFYYCVGLDVKNITNKSDCLSANYRWVHHKYNFDNLGQALMSLFVLASKDGWVNIMYHGLDAVGIDQQPVINNNPWMLLYFISFLLIVSFFVLNMFVGVVVENFHKCRQHQEVEEARRREEKRLKRMEKRRRKAQRLPYYSSYGRVRLMIHSFCTSHYLDLFITLIICINVVTMSLEHYNQPQSLETALKYCNYFFSSTFVVEAMLKLIAFGFRRFFKDRWNQLDLAIVLLSVMGITLEEIEINASLPINPTIIRIMRVLRIARVLKLLKMATGMRALLDTVVQALPQVGNLGLLFVLLFFIYAALGVELFGELVCNVEYPCEGMSRHATFENFGMAFLTLFQVSTGDNWNGIMKDTLRECPPGDSYSCNSSLQIISPMYFVSFVLTAQFVLINVVVAVLMKHLDDSNKEAQEDAEMDAEIEMELAQGGLCCLGRPERPTGADVGERPAGGCGNRQAAMAAVHTHRKLYSPAQENQWLESVSLLMKESLDGEMQMIDNLSGSVFHHYCSPAIRRDGRSQSGEVRMPNAIPKRFVSALDPKYLLELPLRFYFKLKFNLIKHLYAQFSDINNYNNNNLILLWCKNTCRVPLKRADGLFVADGSGGEGQTSSPLFHLPAEFFHPTTAAIPQGSPAIGAAQPGSRHASPASWASLRSPGANSRTSHRNSSLATGSSVSSLQTMLEEGISTLPLICRTHIPPPELTQRPCTPQTLFNLQATRGRQRNRSRYSDCTNPNRIRQDPSDEDTGSGVRAGGPDQAGNPEQLSDNRSSYSLTSLHPPDSLAPLLAKKCNSTGSLVLGSLAVRNKDGRCLYGFDPWTEATTEESERDASPVGTKTCSQTLGSGCRKNR</sequence>
<feature type="transmembrane region" description="Helical" evidence="13">
    <location>
        <begin position="83"/>
        <end position="104"/>
    </location>
</feature>
<evidence type="ECO:0000259" key="14">
    <source>
        <dbReference type="Pfam" id="PF00520"/>
    </source>
</evidence>
<evidence type="ECO:0000256" key="13">
    <source>
        <dbReference type="SAM" id="Phobius"/>
    </source>
</evidence>
<feature type="coiled-coil region" evidence="11">
    <location>
        <begin position="1014"/>
        <end position="1041"/>
    </location>
</feature>
<accession>A0A9J8BQS1</accession>
<evidence type="ECO:0000256" key="3">
    <source>
        <dbReference type="ARBA" id="ARBA00022692"/>
    </source>
</evidence>
<evidence type="ECO:0000256" key="1">
    <source>
        <dbReference type="ARBA" id="ARBA00004141"/>
    </source>
</evidence>
<dbReference type="GO" id="GO:0005248">
    <property type="term" value="F:voltage-gated sodium channel activity"/>
    <property type="evidence" value="ECO:0007669"/>
    <property type="project" value="TreeGrafter"/>
</dbReference>
<keyword evidence="8 13" id="KW-0472">Membrane</keyword>
<dbReference type="PANTHER" id="PTHR10037:SF209">
    <property type="entry name" value="VOLTAGE-DEPENDENT T-TYPE CALCIUM CHANNEL SUBUNIT ALPHA"/>
    <property type="match status" value="1"/>
</dbReference>
<feature type="domain" description="Ion transport" evidence="14">
    <location>
        <begin position="745"/>
        <end position="1015"/>
    </location>
</feature>
<dbReference type="GO" id="GO:0005891">
    <property type="term" value="C:voltage-gated calcium channel complex"/>
    <property type="evidence" value="ECO:0007669"/>
    <property type="project" value="InterPro"/>
</dbReference>
<dbReference type="FunFam" id="1.20.120.350:FF:000012">
    <property type="entry name" value="Voltage-dependent T-type calcium channel subunit alpha"/>
    <property type="match status" value="1"/>
</dbReference>
<proteinExistence type="predicted"/>
<feature type="compositionally biased region" description="Low complexity" evidence="12">
    <location>
        <begin position="1569"/>
        <end position="1578"/>
    </location>
</feature>
<dbReference type="Proteomes" id="UP001108240">
    <property type="component" value="Unplaced"/>
</dbReference>
<evidence type="ECO:0000256" key="12">
    <source>
        <dbReference type="SAM" id="MobiDB-lite"/>
    </source>
</evidence>
<feature type="transmembrane region" description="Helical" evidence="13">
    <location>
        <begin position="566"/>
        <end position="588"/>
    </location>
</feature>
<evidence type="ECO:0000256" key="4">
    <source>
        <dbReference type="ARBA" id="ARBA00022737"/>
    </source>
</evidence>
<feature type="region of interest" description="Disordered" evidence="12">
    <location>
        <begin position="1722"/>
        <end position="1751"/>
    </location>
</feature>
<feature type="transmembrane region" description="Helical" evidence="13">
    <location>
        <begin position="43"/>
        <end position="63"/>
    </location>
</feature>
<dbReference type="FunFam" id="1.20.120.350:FF:000009">
    <property type="entry name" value="Voltage-dependent T-type calcium channel subunit alpha"/>
    <property type="match status" value="1"/>
</dbReference>
<keyword evidence="7" id="KW-0406">Ion transport</keyword>
<dbReference type="Gene3D" id="1.20.120.350">
    <property type="entry name" value="Voltage-gated potassium channels. Chain C"/>
    <property type="match status" value="4"/>
</dbReference>
<dbReference type="GO" id="GO:0008332">
    <property type="term" value="F:low voltage-gated calcium channel activity"/>
    <property type="evidence" value="ECO:0007669"/>
    <property type="project" value="TreeGrafter"/>
</dbReference>
<keyword evidence="4" id="KW-0677">Repeat</keyword>
<dbReference type="GO" id="GO:0043005">
    <property type="term" value="C:neuron projection"/>
    <property type="evidence" value="ECO:0007669"/>
    <property type="project" value="TreeGrafter"/>
</dbReference>
<evidence type="ECO:0000256" key="6">
    <source>
        <dbReference type="ARBA" id="ARBA00022989"/>
    </source>
</evidence>
<dbReference type="GO" id="GO:0045956">
    <property type="term" value="P:positive regulation of calcium ion-dependent exocytosis"/>
    <property type="evidence" value="ECO:0007669"/>
    <property type="project" value="TreeGrafter"/>
</dbReference>
<feature type="compositionally biased region" description="Polar residues" evidence="12">
    <location>
        <begin position="1662"/>
        <end position="1677"/>
    </location>
</feature>
<keyword evidence="2" id="KW-0813">Transport</keyword>
<evidence type="ECO:0000256" key="8">
    <source>
        <dbReference type="ARBA" id="ARBA00023136"/>
    </source>
</evidence>
<dbReference type="Pfam" id="PF00520">
    <property type="entry name" value="Ion_trans"/>
    <property type="match status" value="4"/>
</dbReference>
<feature type="domain" description="Ion transport" evidence="14">
    <location>
        <begin position="47"/>
        <end position="380"/>
    </location>
</feature>
<name>A0A9J8BQS1_CYPCA</name>
<dbReference type="FunFam" id="1.20.120.350:FF:000008">
    <property type="entry name" value="Voltage-dependent T-type calcium channel subunit alpha"/>
    <property type="match status" value="1"/>
</dbReference>
<feature type="transmembrane region" description="Helical" evidence="13">
    <location>
        <begin position="821"/>
        <end position="848"/>
    </location>
</feature>
<dbReference type="Ensembl" id="ENSCCRT00000153999.1">
    <property type="protein sequence ID" value="ENSCCRP00000155545.1"/>
    <property type="gene ID" value="ENSCCRG00000026634.2"/>
</dbReference>
<feature type="region of interest" description="Disordered" evidence="12">
    <location>
        <begin position="1533"/>
        <end position="1578"/>
    </location>
</feature>
<dbReference type="InterPro" id="IPR005821">
    <property type="entry name" value="Ion_trans_dom"/>
</dbReference>
<dbReference type="FunFam" id="1.10.287.70:FF:000054">
    <property type="entry name" value="Voltage-dependent T-type calcium channel subunit alpha"/>
    <property type="match status" value="1"/>
</dbReference>
<dbReference type="GeneTree" id="ENSGT00940000158594"/>
<keyword evidence="9" id="KW-0325">Glycoprotein</keyword>
<dbReference type="InterPro" id="IPR027359">
    <property type="entry name" value="Volt_channel_dom_sf"/>
</dbReference>
<dbReference type="SUPFAM" id="SSF81324">
    <property type="entry name" value="Voltage-gated potassium channels"/>
    <property type="match status" value="4"/>
</dbReference>
<feature type="transmembrane region" description="Helical" evidence="13">
    <location>
        <begin position="643"/>
        <end position="666"/>
    </location>
</feature>
<dbReference type="GO" id="GO:0070509">
    <property type="term" value="P:calcium ion import"/>
    <property type="evidence" value="ECO:0007669"/>
    <property type="project" value="TreeGrafter"/>
</dbReference>
<organism evidence="15 16">
    <name type="scientific">Cyprinus carpio carpio</name>
    <dbReference type="NCBI Taxonomy" id="630221"/>
    <lineage>
        <taxon>Eukaryota</taxon>
        <taxon>Metazoa</taxon>
        <taxon>Chordata</taxon>
        <taxon>Craniata</taxon>
        <taxon>Vertebrata</taxon>
        <taxon>Euteleostomi</taxon>
        <taxon>Actinopterygii</taxon>
        <taxon>Neopterygii</taxon>
        <taxon>Teleostei</taxon>
        <taxon>Ostariophysi</taxon>
        <taxon>Cypriniformes</taxon>
        <taxon>Cyprinidae</taxon>
        <taxon>Cyprininae</taxon>
        <taxon>Cyprinus</taxon>
    </lineage>
</organism>
<feature type="transmembrane region" description="Helical" evidence="13">
    <location>
        <begin position="687"/>
        <end position="707"/>
    </location>
</feature>
<feature type="transmembrane region" description="Helical" evidence="13">
    <location>
        <begin position="449"/>
        <end position="469"/>
    </location>
</feature>
<feature type="transmembrane region" description="Helical" evidence="13">
    <location>
        <begin position="344"/>
        <end position="369"/>
    </location>
</feature>
<comment type="subcellular location">
    <subcellularLocation>
        <location evidence="1">Membrane</location>
        <topology evidence="1">Multi-pass membrane protein</topology>
    </subcellularLocation>
</comment>
<keyword evidence="5" id="KW-0851">Voltage-gated channel</keyword>
<dbReference type="FunFam" id="1.10.287.70:FF:000018">
    <property type="entry name" value="Voltage-dependent T-type calcium channel subunit alpha"/>
    <property type="match status" value="1"/>
</dbReference>
<evidence type="ECO:0000256" key="9">
    <source>
        <dbReference type="ARBA" id="ARBA00023180"/>
    </source>
</evidence>
<reference evidence="15" key="1">
    <citation type="submission" date="2025-08" db="UniProtKB">
        <authorList>
            <consortium name="Ensembl"/>
        </authorList>
    </citation>
    <scope>IDENTIFICATION</scope>
</reference>
<dbReference type="PANTHER" id="PTHR10037">
    <property type="entry name" value="VOLTAGE-GATED CATION CHANNEL CALCIUM AND SODIUM"/>
    <property type="match status" value="1"/>
</dbReference>
<keyword evidence="6 13" id="KW-1133">Transmembrane helix</keyword>
<feature type="domain" description="Ion transport" evidence="14">
    <location>
        <begin position="1061"/>
        <end position="1315"/>
    </location>
</feature>
<evidence type="ECO:0000313" key="16">
    <source>
        <dbReference type="Proteomes" id="UP001108240"/>
    </source>
</evidence>
<dbReference type="GO" id="GO:0001518">
    <property type="term" value="C:voltage-gated sodium channel complex"/>
    <property type="evidence" value="ECO:0007669"/>
    <property type="project" value="TreeGrafter"/>
</dbReference>
<keyword evidence="10" id="KW-0407">Ion channel</keyword>
<dbReference type="Gene3D" id="1.10.287.70">
    <property type="match status" value="4"/>
</dbReference>
<feature type="transmembrane region" description="Helical" evidence="13">
    <location>
        <begin position="982"/>
        <end position="1005"/>
    </location>
</feature>
<keyword evidence="11" id="KW-0175">Coiled coil</keyword>
<feature type="transmembrane region" description="Helical" evidence="13">
    <location>
        <begin position="778"/>
        <end position="801"/>
    </location>
</feature>
<dbReference type="FunFam" id="1.10.287.70:FF:000136">
    <property type="entry name" value="Voltage-dependent T-type calcium channel subunit alpha"/>
    <property type="match status" value="1"/>
</dbReference>
<feature type="transmembrane region" description="Helical" evidence="13">
    <location>
        <begin position="481"/>
        <end position="501"/>
    </location>
</feature>
<feature type="transmembrane region" description="Helical" evidence="13">
    <location>
        <begin position="1196"/>
        <end position="1215"/>
    </location>
</feature>
<feature type="domain" description="Ion transport" evidence="14">
    <location>
        <begin position="447"/>
        <end position="672"/>
    </location>
</feature>
<dbReference type="InterPro" id="IPR005445">
    <property type="entry name" value="VDCC_T_a1"/>
</dbReference>
<dbReference type="PRINTS" id="PR01629">
    <property type="entry name" value="TVDCCALPHA1"/>
</dbReference>
<keyword evidence="16" id="KW-1185">Reference proteome</keyword>
<feature type="compositionally biased region" description="Polar residues" evidence="12">
    <location>
        <begin position="1735"/>
        <end position="1744"/>
    </location>
</feature>
<evidence type="ECO:0000256" key="2">
    <source>
        <dbReference type="ARBA" id="ARBA00022448"/>
    </source>
</evidence>
<reference evidence="15" key="2">
    <citation type="submission" date="2025-09" db="UniProtKB">
        <authorList>
            <consortium name="Ensembl"/>
        </authorList>
    </citation>
    <scope>IDENTIFICATION</scope>
</reference>
<dbReference type="InterPro" id="IPR043203">
    <property type="entry name" value="VGCC_Ca_Na"/>
</dbReference>
<feature type="transmembrane region" description="Helical" evidence="13">
    <location>
        <begin position="317"/>
        <end position="338"/>
    </location>
</feature>
<dbReference type="GO" id="GO:0086010">
    <property type="term" value="P:membrane depolarization during action potential"/>
    <property type="evidence" value="ECO:0007669"/>
    <property type="project" value="TreeGrafter"/>
</dbReference>
<feature type="transmembrane region" description="Helical" evidence="13">
    <location>
        <begin position="747"/>
        <end position="766"/>
    </location>
</feature>
<feature type="transmembrane region" description="Helical" evidence="13">
    <location>
        <begin position="1061"/>
        <end position="1078"/>
    </location>
</feature>
<protein>
    <recommendedName>
        <fullName evidence="14">Ion transport domain-containing protein</fullName>
    </recommendedName>
</protein>